<comment type="caution">
    <text evidence="1">The sequence shown here is derived from an EMBL/GenBank/DDBJ whole genome shotgun (WGS) entry which is preliminary data.</text>
</comment>
<dbReference type="Proteomes" id="UP000323876">
    <property type="component" value="Unassembled WGS sequence"/>
</dbReference>
<gene>
    <name evidence="1" type="ORF">F3087_01615</name>
</gene>
<sequence>MTDVIDAVLGGERAAAVRAVRQARPAVVEHTQGVHDALFDGPGGRAFGRARLAAIAADIATRSDAKELAAHYNELAGEAADAAGDPVLAAALAHAALLTTAPATATHAHIDALYAAGLTERGVVTVTQLVGFVHYQIRLLAGLELIGDAHE</sequence>
<name>A0A5N0ELB7_9NOCA</name>
<protein>
    <submittedName>
        <fullName evidence="1">CMD domain protein</fullName>
    </submittedName>
</protein>
<evidence type="ECO:0000313" key="1">
    <source>
        <dbReference type="EMBL" id="KAA8890042.1"/>
    </source>
</evidence>
<dbReference type="RefSeq" id="WP_150399957.1">
    <property type="nucleotide sequence ID" value="NZ_VXLC01000001.1"/>
</dbReference>
<proteinExistence type="predicted"/>
<keyword evidence="2" id="KW-1185">Reference proteome</keyword>
<dbReference type="Gene3D" id="1.20.1290.10">
    <property type="entry name" value="AhpD-like"/>
    <property type="match status" value="1"/>
</dbReference>
<dbReference type="OrthoDB" id="4553971at2"/>
<dbReference type="AlphaFoldDB" id="A0A5N0ELB7"/>
<accession>A0A5N0ELB7</accession>
<evidence type="ECO:0000313" key="2">
    <source>
        <dbReference type="Proteomes" id="UP000323876"/>
    </source>
</evidence>
<dbReference type="InterPro" id="IPR029032">
    <property type="entry name" value="AhpD-like"/>
</dbReference>
<dbReference type="SUPFAM" id="SSF69118">
    <property type="entry name" value="AhpD-like"/>
    <property type="match status" value="1"/>
</dbReference>
<reference evidence="1 2" key="1">
    <citation type="submission" date="2019-09" db="EMBL/GenBank/DDBJ databases">
        <authorList>
            <person name="Wang X."/>
        </authorList>
    </citation>
    <scope>NUCLEOTIDE SEQUENCE [LARGE SCALE GENOMIC DNA]</scope>
    <source>
        <strain evidence="1 2">CICC 11023</strain>
    </source>
</reference>
<dbReference type="EMBL" id="VXLC01000001">
    <property type="protein sequence ID" value="KAA8890042.1"/>
    <property type="molecule type" value="Genomic_DNA"/>
</dbReference>
<organism evidence="1 2">
    <name type="scientific">Nocardia colli</name>
    <dbReference type="NCBI Taxonomy" id="2545717"/>
    <lineage>
        <taxon>Bacteria</taxon>
        <taxon>Bacillati</taxon>
        <taxon>Actinomycetota</taxon>
        <taxon>Actinomycetes</taxon>
        <taxon>Mycobacteriales</taxon>
        <taxon>Nocardiaceae</taxon>
        <taxon>Nocardia</taxon>
    </lineage>
</organism>